<feature type="chain" id="PRO_5047165791" evidence="1">
    <location>
        <begin position="31"/>
        <end position="138"/>
    </location>
</feature>
<feature type="signal peptide" evidence="1">
    <location>
        <begin position="1"/>
        <end position="30"/>
    </location>
</feature>
<dbReference type="EMBL" id="MU069885">
    <property type="protein sequence ID" value="KAF5832269.1"/>
    <property type="molecule type" value="Genomic_DNA"/>
</dbReference>
<organism evidence="2 3">
    <name type="scientific">Dunaliella salina</name>
    <name type="common">Green alga</name>
    <name type="synonym">Protococcus salinus</name>
    <dbReference type="NCBI Taxonomy" id="3046"/>
    <lineage>
        <taxon>Eukaryota</taxon>
        <taxon>Viridiplantae</taxon>
        <taxon>Chlorophyta</taxon>
        <taxon>core chlorophytes</taxon>
        <taxon>Chlorophyceae</taxon>
        <taxon>CS clade</taxon>
        <taxon>Chlamydomonadales</taxon>
        <taxon>Dunaliellaceae</taxon>
        <taxon>Dunaliella</taxon>
    </lineage>
</organism>
<evidence type="ECO:0000313" key="2">
    <source>
        <dbReference type="EMBL" id="KAF5832269.1"/>
    </source>
</evidence>
<keyword evidence="3" id="KW-1185">Reference proteome</keyword>
<evidence type="ECO:0000256" key="1">
    <source>
        <dbReference type="SAM" id="SignalP"/>
    </source>
</evidence>
<comment type="caution">
    <text evidence="2">The sequence shown here is derived from an EMBL/GenBank/DDBJ whole genome shotgun (WGS) entry which is preliminary data.</text>
</comment>
<name>A0ABQ7GCD2_DUNSA</name>
<sequence length="138" mass="15429">MPGKRGPHQGCRRMTILIMVISLRARRMEAQPVRRLLAQPCHKHTSHKGGSQHAVAAEAHDANFHNVKEFWRAEFLRLHPFFAARHCFLVQEAKASLEALVANYEQQPQPVGHACTCSGGPTWVRSHSSVAFDLTNTG</sequence>
<proteinExistence type="predicted"/>
<protein>
    <submittedName>
        <fullName evidence="2">Uncharacterized protein</fullName>
    </submittedName>
</protein>
<keyword evidence="1" id="KW-0732">Signal</keyword>
<dbReference type="Proteomes" id="UP000815325">
    <property type="component" value="Unassembled WGS sequence"/>
</dbReference>
<gene>
    <name evidence="2" type="ORF">DUNSADRAFT_11912</name>
</gene>
<reference evidence="2" key="1">
    <citation type="submission" date="2017-08" db="EMBL/GenBank/DDBJ databases">
        <authorList>
            <person name="Polle J.E."/>
            <person name="Barry K."/>
            <person name="Cushman J."/>
            <person name="Schmutz J."/>
            <person name="Tran D."/>
            <person name="Hathwaick L.T."/>
            <person name="Yim W.C."/>
            <person name="Jenkins J."/>
            <person name="Mckie-Krisberg Z.M."/>
            <person name="Prochnik S."/>
            <person name="Lindquist E."/>
            <person name="Dockter R.B."/>
            <person name="Adam C."/>
            <person name="Molina H."/>
            <person name="Bunkerborg J."/>
            <person name="Jin E."/>
            <person name="Buchheim M."/>
            <person name="Magnuson J."/>
        </authorList>
    </citation>
    <scope>NUCLEOTIDE SEQUENCE</scope>
    <source>
        <strain evidence="2">CCAP 19/18</strain>
    </source>
</reference>
<accession>A0ABQ7GCD2</accession>
<evidence type="ECO:0000313" key="3">
    <source>
        <dbReference type="Proteomes" id="UP000815325"/>
    </source>
</evidence>